<reference evidence="7 8" key="1">
    <citation type="journal article" date="2012" name="Nat. Biotechnol.">
        <title>Draft genome sequence of pigeonpea (Cajanus cajan), an orphan legume crop of resource-poor farmers.</title>
        <authorList>
            <person name="Varshney R.K."/>
            <person name="Chen W."/>
            <person name="Li Y."/>
            <person name="Bharti A.K."/>
            <person name="Saxena R.K."/>
            <person name="Schlueter J.A."/>
            <person name="Donoghue M.T."/>
            <person name="Azam S."/>
            <person name="Fan G."/>
            <person name="Whaley A.M."/>
            <person name="Farmer A.D."/>
            <person name="Sheridan J."/>
            <person name="Iwata A."/>
            <person name="Tuteja R."/>
            <person name="Penmetsa R.V."/>
            <person name="Wu W."/>
            <person name="Upadhyaya H.D."/>
            <person name="Yang S.P."/>
            <person name="Shah T."/>
            <person name="Saxena K.B."/>
            <person name="Michael T."/>
            <person name="McCombie W.R."/>
            <person name="Yang B."/>
            <person name="Zhang G."/>
            <person name="Yang H."/>
            <person name="Wang J."/>
            <person name="Spillane C."/>
            <person name="Cook D.R."/>
            <person name="May G.D."/>
            <person name="Xu X."/>
            <person name="Jackson S.A."/>
        </authorList>
    </citation>
    <scope>NUCLEOTIDE SEQUENCE [LARGE SCALE GENOMIC DNA]</scope>
    <source>
        <strain evidence="8">cv. Asha</strain>
    </source>
</reference>
<evidence type="ECO:0000256" key="2">
    <source>
        <dbReference type="ARBA" id="ARBA00022801"/>
    </source>
</evidence>
<dbReference type="PANTHER" id="PTHR31263">
    <property type="entry name" value="CELLULASE FAMILY PROTEIN (AFU_ORTHOLOGUE AFUA_5G14560)"/>
    <property type="match status" value="1"/>
</dbReference>
<dbReference type="Proteomes" id="UP000075243">
    <property type="component" value="Chromosome 4"/>
</dbReference>
<feature type="chain" id="PRO_5007589216" evidence="5">
    <location>
        <begin position="26"/>
        <end position="552"/>
    </location>
</feature>
<accession>A0A151TNQ3</accession>
<sequence>MMMISKNKLLTVVFLIVLGFSLVNPFPLGTSGRWIVKESGERVKLACVNWVSHLDAVVAEGLSEQPLDVISKRIKSMGFNCVRLTWPILLLTNHSIASLTVTNSFQNLGLLQAMDGVQAMNPSIIDLPLIKAYQEVVKSLGDNNVMVILDNHVSQPGWCCSYMDGNGFFGDQYFDPDLWIMGLTKMATLFKGVTNVVGMSLRNELRGPKQNLNDWYRYMSKGAEAVHAANPDVLVILSGINFDTDLSFIRNEGVKLSFSGKLVFEVHWYSFSDGQAWASGNPNQVCGEVTGSVMSRAGFLLDQGWPLFVSEFGLDLRGTSVNDNRYFSCFMALVAQLDLDWALWTLGGSYYIRQGVVRMIEYFGVLSSDWTQVRNTSFLQRISAIQLPFRGPGLSEAEPYKVIFHPLTGLCILRKSLIHPLSLGPCSSSDGWEYSDQKILSIKGTYFCLQAEGEGKQAKLGNTCSGSNSIWEMISDSKMHLSSQINNASDVCLDVDTKNIIVTNPCKCLSKDNTCDPGSQWFKLVDSTRKSTSTSSIESVFSFMEKEASGNH</sequence>
<name>A0A151TNQ3_CAJCA</name>
<protein>
    <submittedName>
        <fullName evidence="7">Endoglucanase E1</fullName>
    </submittedName>
</protein>
<dbReference type="InterPro" id="IPR017853">
    <property type="entry name" value="GH"/>
</dbReference>
<evidence type="ECO:0000313" key="8">
    <source>
        <dbReference type="Proteomes" id="UP000075243"/>
    </source>
</evidence>
<evidence type="ECO:0000313" key="7">
    <source>
        <dbReference type="EMBL" id="KYP68678.1"/>
    </source>
</evidence>
<evidence type="ECO:0000256" key="3">
    <source>
        <dbReference type="ARBA" id="ARBA00023295"/>
    </source>
</evidence>
<dbReference type="InterPro" id="IPR001547">
    <property type="entry name" value="Glyco_hydro_5"/>
</dbReference>
<dbReference type="SUPFAM" id="SSF51445">
    <property type="entry name" value="(Trans)glycosidases"/>
    <property type="match status" value="1"/>
</dbReference>
<proteinExistence type="inferred from homology"/>
<evidence type="ECO:0000256" key="5">
    <source>
        <dbReference type="SAM" id="SignalP"/>
    </source>
</evidence>
<dbReference type="EMBL" id="CM003606">
    <property type="protein sequence ID" value="KYP68678.1"/>
    <property type="molecule type" value="Genomic_DNA"/>
</dbReference>
<dbReference type="InterPro" id="IPR035992">
    <property type="entry name" value="Ricin_B-like_lectins"/>
</dbReference>
<keyword evidence="5" id="KW-0732">Signal</keyword>
<evidence type="ECO:0000256" key="1">
    <source>
        <dbReference type="ARBA" id="ARBA00005641"/>
    </source>
</evidence>
<dbReference type="PANTHER" id="PTHR31263:SF65">
    <property type="entry name" value="CELLULASE (GLYCOSYL HYDROLASE FAMILY 5)"/>
    <property type="match status" value="1"/>
</dbReference>
<feature type="signal peptide" evidence="5">
    <location>
        <begin position="1"/>
        <end position="25"/>
    </location>
</feature>
<evidence type="ECO:0000256" key="4">
    <source>
        <dbReference type="RuleBase" id="RU361153"/>
    </source>
</evidence>
<comment type="similarity">
    <text evidence="1 4">Belongs to the glycosyl hydrolase 5 (cellulase A) family.</text>
</comment>
<dbReference type="SUPFAM" id="SSF50370">
    <property type="entry name" value="Ricin B-like lectins"/>
    <property type="match status" value="1"/>
</dbReference>
<keyword evidence="2 4" id="KW-0378">Hydrolase</keyword>
<keyword evidence="8" id="KW-1185">Reference proteome</keyword>
<feature type="domain" description="Glycoside hydrolase family 5" evidence="6">
    <location>
        <begin position="67"/>
        <end position="347"/>
    </location>
</feature>
<dbReference type="GO" id="GO:0004553">
    <property type="term" value="F:hydrolase activity, hydrolyzing O-glycosyl compounds"/>
    <property type="evidence" value="ECO:0007669"/>
    <property type="project" value="InterPro"/>
</dbReference>
<dbReference type="Gramene" id="C.cajan_21675.t">
    <property type="protein sequence ID" value="C.cajan_21675.t"/>
    <property type="gene ID" value="C.cajan_21675"/>
</dbReference>
<dbReference type="STRING" id="3821.A0A151TNQ3"/>
<gene>
    <name evidence="7" type="ORF">KK1_022317</name>
</gene>
<dbReference type="OMA" id="APCYKCT"/>
<keyword evidence="3 4" id="KW-0326">Glycosidase</keyword>
<dbReference type="Pfam" id="PF00150">
    <property type="entry name" value="Cellulase"/>
    <property type="match status" value="1"/>
</dbReference>
<dbReference type="GO" id="GO:0000272">
    <property type="term" value="P:polysaccharide catabolic process"/>
    <property type="evidence" value="ECO:0007669"/>
    <property type="project" value="InterPro"/>
</dbReference>
<dbReference type="OrthoDB" id="442731at2759"/>
<evidence type="ECO:0000259" key="6">
    <source>
        <dbReference type="Pfam" id="PF00150"/>
    </source>
</evidence>
<dbReference type="AlphaFoldDB" id="A0A151TNQ3"/>
<organism evidence="7 8">
    <name type="scientific">Cajanus cajan</name>
    <name type="common">Pigeon pea</name>
    <name type="synonym">Cajanus indicus</name>
    <dbReference type="NCBI Taxonomy" id="3821"/>
    <lineage>
        <taxon>Eukaryota</taxon>
        <taxon>Viridiplantae</taxon>
        <taxon>Streptophyta</taxon>
        <taxon>Embryophyta</taxon>
        <taxon>Tracheophyta</taxon>
        <taxon>Spermatophyta</taxon>
        <taxon>Magnoliopsida</taxon>
        <taxon>eudicotyledons</taxon>
        <taxon>Gunneridae</taxon>
        <taxon>Pentapetalae</taxon>
        <taxon>rosids</taxon>
        <taxon>fabids</taxon>
        <taxon>Fabales</taxon>
        <taxon>Fabaceae</taxon>
        <taxon>Papilionoideae</taxon>
        <taxon>50 kb inversion clade</taxon>
        <taxon>NPAAA clade</taxon>
        <taxon>indigoferoid/millettioid clade</taxon>
        <taxon>Phaseoleae</taxon>
        <taxon>Cajanus</taxon>
    </lineage>
</organism>
<dbReference type="Gene3D" id="3.20.20.80">
    <property type="entry name" value="Glycosidases"/>
    <property type="match status" value="1"/>
</dbReference>